<organism evidence="1">
    <name type="scientific">Siphoviridae sp. ctcx61</name>
    <dbReference type="NCBI Taxonomy" id="2825575"/>
    <lineage>
        <taxon>Viruses</taxon>
        <taxon>Duplodnaviria</taxon>
        <taxon>Heunggongvirae</taxon>
        <taxon>Uroviricota</taxon>
        <taxon>Caudoviricetes</taxon>
    </lineage>
</organism>
<protein>
    <submittedName>
        <fullName evidence="1">Uncharacterized protein</fullName>
    </submittedName>
</protein>
<reference evidence="1" key="1">
    <citation type="journal article" date="2021" name="Proc. Natl. Acad. Sci. U.S.A.">
        <title>A Catalog of Tens of Thousands of Viruses from Human Metagenomes Reveals Hidden Associations with Chronic Diseases.</title>
        <authorList>
            <person name="Tisza M.J."/>
            <person name="Buck C.B."/>
        </authorList>
    </citation>
    <scope>NUCLEOTIDE SEQUENCE</scope>
    <source>
        <strain evidence="1">Ctcx61</strain>
    </source>
</reference>
<name>A0A8S5TWN4_9CAUD</name>
<proteinExistence type="predicted"/>
<dbReference type="EMBL" id="BK015949">
    <property type="protein sequence ID" value="DAF86618.1"/>
    <property type="molecule type" value="Genomic_DNA"/>
</dbReference>
<evidence type="ECO:0000313" key="1">
    <source>
        <dbReference type="EMBL" id="DAF86618.1"/>
    </source>
</evidence>
<accession>A0A8S5TWN4</accession>
<sequence length="110" mass="12301">MSNEKSLKRAITTTNLQLEKPLITDYYDVNIFNRNMDKVDEAYSEIMSSVSGLELKAEKVSIADSTNKFEATNVEEALLENKTSILELQAELGANKSTLEANINSIREVL</sequence>